<dbReference type="SMART" id="SM00397">
    <property type="entry name" value="t_SNARE"/>
    <property type="match status" value="1"/>
</dbReference>
<gene>
    <name evidence="11" type="ORF">P43SY_009432</name>
</gene>
<dbReference type="Proteomes" id="UP001209570">
    <property type="component" value="Unassembled WGS sequence"/>
</dbReference>
<dbReference type="Pfam" id="PF05739">
    <property type="entry name" value="SNARE"/>
    <property type="match status" value="1"/>
</dbReference>
<comment type="subcellular location">
    <subcellularLocation>
        <location evidence="1">Membrane</location>
        <topology evidence="1">Single-pass type IV membrane protein</topology>
    </subcellularLocation>
</comment>
<evidence type="ECO:0000256" key="5">
    <source>
        <dbReference type="ARBA" id="ARBA00022989"/>
    </source>
</evidence>
<protein>
    <recommendedName>
        <fullName evidence="10">t-SNARE coiled-coil homology domain-containing protein</fullName>
    </recommendedName>
</protein>
<dbReference type="EMBL" id="JAKCXM010000072">
    <property type="protein sequence ID" value="KAJ0403939.1"/>
    <property type="molecule type" value="Genomic_DNA"/>
</dbReference>
<evidence type="ECO:0000256" key="8">
    <source>
        <dbReference type="SAM" id="MobiDB-lite"/>
    </source>
</evidence>
<dbReference type="InterPro" id="IPR006012">
    <property type="entry name" value="Syntaxin/epimorphin_CS"/>
</dbReference>
<proteinExistence type="inferred from homology"/>
<keyword evidence="6" id="KW-0175">Coiled coil</keyword>
<dbReference type="GO" id="GO:0006886">
    <property type="term" value="P:intracellular protein transport"/>
    <property type="evidence" value="ECO:0007669"/>
    <property type="project" value="InterPro"/>
</dbReference>
<comment type="similarity">
    <text evidence="2">Belongs to the syntaxin family.</text>
</comment>
<dbReference type="Gene3D" id="1.20.58.70">
    <property type="match status" value="1"/>
</dbReference>
<reference evidence="11" key="1">
    <citation type="submission" date="2021-12" db="EMBL/GenBank/DDBJ databases">
        <title>Prjna785345.</title>
        <authorList>
            <person name="Rujirawat T."/>
            <person name="Krajaejun T."/>
        </authorList>
    </citation>
    <scope>NUCLEOTIDE SEQUENCE</scope>
    <source>
        <strain evidence="11">Pi057C3</strain>
    </source>
</reference>
<keyword evidence="4 9" id="KW-0812">Transmembrane</keyword>
<evidence type="ECO:0000256" key="1">
    <source>
        <dbReference type="ARBA" id="ARBA00004211"/>
    </source>
</evidence>
<organism evidence="11 12">
    <name type="scientific">Pythium insidiosum</name>
    <name type="common">Pythiosis disease agent</name>
    <dbReference type="NCBI Taxonomy" id="114742"/>
    <lineage>
        <taxon>Eukaryota</taxon>
        <taxon>Sar</taxon>
        <taxon>Stramenopiles</taxon>
        <taxon>Oomycota</taxon>
        <taxon>Peronosporomycetes</taxon>
        <taxon>Pythiales</taxon>
        <taxon>Pythiaceae</taxon>
        <taxon>Pythium</taxon>
    </lineage>
</organism>
<accession>A0AAD5Q8B3</accession>
<evidence type="ECO:0000256" key="9">
    <source>
        <dbReference type="SAM" id="Phobius"/>
    </source>
</evidence>
<dbReference type="PROSITE" id="PS50192">
    <property type="entry name" value="T_SNARE"/>
    <property type="match status" value="1"/>
</dbReference>
<evidence type="ECO:0000256" key="2">
    <source>
        <dbReference type="ARBA" id="ARBA00009063"/>
    </source>
</evidence>
<dbReference type="SUPFAM" id="SSF47661">
    <property type="entry name" value="t-snare proteins"/>
    <property type="match status" value="1"/>
</dbReference>
<dbReference type="GO" id="GO:0005484">
    <property type="term" value="F:SNAP receptor activity"/>
    <property type="evidence" value="ECO:0007669"/>
    <property type="project" value="InterPro"/>
</dbReference>
<dbReference type="PANTHER" id="PTHR19957">
    <property type="entry name" value="SYNTAXIN"/>
    <property type="match status" value="1"/>
</dbReference>
<evidence type="ECO:0000313" key="11">
    <source>
        <dbReference type="EMBL" id="KAJ0403939.1"/>
    </source>
</evidence>
<evidence type="ECO:0000256" key="3">
    <source>
        <dbReference type="ARBA" id="ARBA00022448"/>
    </source>
</evidence>
<dbReference type="GO" id="GO:0006906">
    <property type="term" value="P:vesicle fusion"/>
    <property type="evidence" value="ECO:0007669"/>
    <property type="project" value="TreeGrafter"/>
</dbReference>
<dbReference type="GO" id="GO:0048278">
    <property type="term" value="P:vesicle docking"/>
    <property type="evidence" value="ECO:0007669"/>
    <property type="project" value="TreeGrafter"/>
</dbReference>
<feature type="transmembrane region" description="Helical" evidence="9">
    <location>
        <begin position="298"/>
        <end position="317"/>
    </location>
</feature>
<keyword evidence="3" id="KW-0813">Transport</keyword>
<evidence type="ECO:0000256" key="6">
    <source>
        <dbReference type="ARBA" id="ARBA00023054"/>
    </source>
</evidence>
<comment type="caution">
    <text evidence="11">The sequence shown here is derived from an EMBL/GenBank/DDBJ whole genome shotgun (WGS) entry which is preliminary data.</text>
</comment>
<evidence type="ECO:0000256" key="7">
    <source>
        <dbReference type="ARBA" id="ARBA00023136"/>
    </source>
</evidence>
<dbReference type="PROSITE" id="PS00914">
    <property type="entry name" value="SYNTAXIN"/>
    <property type="match status" value="1"/>
</dbReference>
<feature type="region of interest" description="Disordered" evidence="8">
    <location>
        <begin position="159"/>
        <end position="209"/>
    </location>
</feature>
<feature type="domain" description="T-SNARE coiled-coil homology" evidence="10">
    <location>
        <begin position="226"/>
        <end position="288"/>
    </location>
</feature>
<dbReference type="GO" id="GO:0031201">
    <property type="term" value="C:SNARE complex"/>
    <property type="evidence" value="ECO:0007669"/>
    <property type="project" value="TreeGrafter"/>
</dbReference>
<dbReference type="CDD" id="cd15844">
    <property type="entry name" value="SNARE_syntaxin5"/>
    <property type="match status" value="1"/>
</dbReference>
<dbReference type="InterPro" id="IPR010989">
    <property type="entry name" value="SNARE"/>
</dbReference>
<dbReference type="GO" id="GO:0000149">
    <property type="term" value="F:SNARE binding"/>
    <property type="evidence" value="ECO:0007669"/>
    <property type="project" value="TreeGrafter"/>
</dbReference>
<keyword evidence="12" id="KW-1185">Reference proteome</keyword>
<evidence type="ECO:0000313" key="12">
    <source>
        <dbReference type="Proteomes" id="UP001209570"/>
    </source>
</evidence>
<evidence type="ECO:0000259" key="10">
    <source>
        <dbReference type="PROSITE" id="PS50192"/>
    </source>
</evidence>
<dbReference type="GO" id="GO:0000139">
    <property type="term" value="C:Golgi membrane"/>
    <property type="evidence" value="ECO:0007669"/>
    <property type="project" value="TreeGrafter"/>
</dbReference>
<evidence type="ECO:0000256" key="4">
    <source>
        <dbReference type="ARBA" id="ARBA00022692"/>
    </source>
</evidence>
<dbReference type="GO" id="GO:0006888">
    <property type="term" value="P:endoplasmic reticulum to Golgi vesicle-mediated transport"/>
    <property type="evidence" value="ECO:0007669"/>
    <property type="project" value="TreeGrafter"/>
</dbReference>
<dbReference type="PANTHER" id="PTHR19957:SF3">
    <property type="entry name" value="SYNTAXIN-5"/>
    <property type="match status" value="1"/>
</dbReference>
<dbReference type="InterPro" id="IPR045242">
    <property type="entry name" value="Syntaxin"/>
</dbReference>
<dbReference type="AlphaFoldDB" id="A0AAD5Q8B3"/>
<sequence>MTAAANRTDDFLKCCQQFSSSAVSPSLSKKPPTPIQENVQFNAAASDVSKEIHQVTTRLQQLTMLVRQNNMFNDPTEAINELAALVKKDITDINVQLDNLQEYINSRRSTYASRQAATHSDAIVSLMKSNLMATTKGFKDILEVRQENMNLQQNRRARYGKTASSALGKPLTFKAPPRPGSSSAHVDVGGALPRPHGVQSDEGSNSGEFTPLISTAIQDQVVAETRNYAEARAEAISQIESHIVEIGQQFGRLSALIQEQGDLVQRIDDNVDDTVGNIHAGENELMKYYTSLSNNRMLALKVSAILFVFLIFFMFFLA</sequence>
<name>A0AAD5Q8B3_PYTIN</name>
<keyword evidence="5 9" id="KW-1133">Transmembrane helix</keyword>
<dbReference type="InterPro" id="IPR000727">
    <property type="entry name" value="T_SNARE_dom"/>
</dbReference>
<keyword evidence="7 9" id="KW-0472">Membrane</keyword>